<dbReference type="Pfam" id="PF22525">
    <property type="entry name" value="H2TH_5"/>
    <property type="match status" value="1"/>
</dbReference>
<dbReference type="Proteomes" id="UP000637578">
    <property type="component" value="Unassembled WGS sequence"/>
</dbReference>
<reference evidence="2" key="2">
    <citation type="submission" date="2020-09" db="EMBL/GenBank/DDBJ databases">
        <authorList>
            <person name="Sun Q."/>
            <person name="Zhou Y."/>
        </authorList>
    </citation>
    <scope>NUCLEOTIDE SEQUENCE</scope>
    <source>
        <strain evidence="2">CGMCC 4.5737</strain>
    </source>
</reference>
<evidence type="ECO:0000259" key="1">
    <source>
        <dbReference type="Pfam" id="PF22525"/>
    </source>
</evidence>
<dbReference type="EMBL" id="BMMK01000006">
    <property type="protein sequence ID" value="GGM47058.1"/>
    <property type="molecule type" value="Genomic_DNA"/>
</dbReference>
<evidence type="ECO:0000313" key="2">
    <source>
        <dbReference type="EMBL" id="GGM47058.1"/>
    </source>
</evidence>
<proteinExistence type="predicted"/>
<evidence type="ECO:0000313" key="3">
    <source>
        <dbReference type="Proteomes" id="UP000637578"/>
    </source>
</evidence>
<dbReference type="GO" id="GO:0003676">
    <property type="term" value="F:nucleic acid binding"/>
    <property type="evidence" value="ECO:0007669"/>
    <property type="project" value="InterPro"/>
</dbReference>
<organism evidence="2 3">
    <name type="scientific">Longimycelium tulufanense</name>
    <dbReference type="NCBI Taxonomy" id="907463"/>
    <lineage>
        <taxon>Bacteria</taxon>
        <taxon>Bacillati</taxon>
        <taxon>Actinomycetota</taxon>
        <taxon>Actinomycetes</taxon>
        <taxon>Pseudonocardiales</taxon>
        <taxon>Pseudonocardiaceae</taxon>
        <taxon>Longimycelium</taxon>
    </lineage>
</organism>
<dbReference type="RefSeq" id="WP_189055779.1">
    <property type="nucleotide sequence ID" value="NZ_BMMK01000006.1"/>
</dbReference>
<dbReference type="InterPro" id="IPR010979">
    <property type="entry name" value="Ribosomal_uS13-like_H2TH"/>
</dbReference>
<accession>A0A8J3FUX6</accession>
<dbReference type="InterPro" id="IPR047806">
    <property type="entry name" value="IHF_actinobact"/>
</dbReference>
<sequence>MPLPSMTPEQRKAALAKAAEARKARTQLLEKLRSGQMKLSQVLERAKSDPVVGKTKVSQLLRAVPGLGPAKVNHLMDEIGIDANRRAGGLGDRQQKELVQKVG</sequence>
<gene>
    <name evidence="2" type="ORF">GCM10012275_17660</name>
</gene>
<reference evidence="2" key="1">
    <citation type="journal article" date="2014" name="Int. J. Syst. Evol. Microbiol.">
        <title>Complete genome sequence of Corynebacterium casei LMG S-19264T (=DSM 44701T), isolated from a smear-ripened cheese.</title>
        <authorList>
            <consortium name="US DOE Joint Genome Institute (JGI-PGF)"/>
            <person name="Walter F."/>
            <person name="Albersmeier A."/>
            <person name="Kalinowski J."/>
            <person name="Ruckert C."/>
        </authorList>
    </citation>
    <scope>NUCLEOTIDE SEQUENCE</scope>
    <source>
        <strain evidence="2">CGMCC 4.5737</strain>
    </source>
</reference>
<keyword evidence="3" id="KW-1185">Reference proteome</keyword>
<dbReference type="AlphaFoldDB" id="A0A8J3FUX6"/>
<protein>
    <recommendedName>
        <fullName evidence="1">Integration host factor-like helix-two turn-helix domain-containing protein</fullName>
    </recommendedName>
</protein>
<name>A0A8J3FUX6_9PSEU</name>
<feature type="domain" description="Integration host factor-like helix-two turn-helix" evidence="1">
    <location>
        <begin position="32"/>
        <end position="101"/>
    </location>
</feature>
<comment type="caution">
    <text evidence="2">The sequence shown here is derived from an EMBL/GenBank/DDBJ whole genome shotgun (WGS) entry which is preliminary data.</text>
</comment>
<dbReference type="SUPFAM" id="SSF46946">
    <property type="entry name" value="S13-like H2TH domain"/>
    <property type="match status" value="1"/>
</dbReference>
<dbReference type="InterPro" id="IPR055201">
    <property type="entry name" value="IHF-like_H2TH"/>
</dbReference>
<dbReference type="Gene3D" id="1.10.8.50">
    <property type="match status" value="1"/>
</dbReference>
<dbReference type="NCBIfam" id="NF041260">
    <property type="entry name" value="actino_IHF"/>
    <property type="match status" value="1"/>
</dbReference>